<feature type="transmembrane region" description="Helical" evidence="7">
    <location>
        <begin position="154"/>
        <end position="178"/>
    </location>
</feature>
<evidence type="ECO:0000259" key="8">
    <source>
        <dbReference type="Pfam" id="PF03458"/>
    </source>
</evidence>
<comment type="subcellular location">
    <subcellularLocation>
        <location evidence="1">Cell membrane</location>
        <topology evidence="1">Multi-pass membrane protein</topology>
    </subcellularLocation>
</comment>
<evidence type="ECO:0000256" key="2">
    <source>
        <dbReference type="ARBA" id="ARBA00008193"/>
    </source>
</evidence>
<keyword evidence="5 7" id="KW-1133">Transmembrane helix</keyword>
<feature type="transmembrane region" description="Helical" evidence="7">
    <location>
        <begin position="122"/>
        <end position="142"/>
    </location>
</feature>
<dbReference type="InterPro" id="IPR005115">
    <property type="entry name" value="Gly_transporter"/>
</dbReference>
<evidence type="ECO:0000313" key="10">
    <source>
        <dbReference type="Proteomes" id="UP000254572"/>
    </source>
</evidence>
<reference evidence="9 10" key="1">
    <citation type="submission" date="2018-06" db="EMBL/GenBank/DDBJ databases">
        <authorList>
            <consortium name="Pathogen Informatics"/>
            <person name="Doyle S."/>
        </authorList>
    </citation>
    <scope>NUCLEOTIDE SEQUENCE [LARGE SCALE GENOMIC DNA]</scope>
    <source>
        <strain evidence="9 10">NCTC13294</strain>
    </source>
</reference>
<evidence type="ECO:0000256" key="4">
    <source>
        <dbReference type="ARBA" id="ARBA00022692"/>
    </source>
</evidence>
<accession>A0A381E2Z1</accession>
<name>A0A381E2Z1_9GAMM</name>
<evidence type="ECO:0000256" key="5">
    <source>
        <dbReference type="ARBA" id="ARBA00022989"/>
    </source>
</evidence>
<comment type="similarity">
    <text evidence="2">Belongs to the UPF0126 family.</text>
</comment>
<keyword evidence="4 7" id="KW-0812">Transmembrane</keyword>
<dbReference type="AlphaFoldDB" id="A0A381E2Z1"/>
<protein>
    <submittedName>
        <fullName evidence="9">Predicted membrane protein</fullName>
    </submittedName>
</protein>
<feature type="transmembrane region" description="Helical" evidence="7">
    <location>
        <begin position="7"/>
        <end position="28"/>
    </location>
</feature>
<dbReference type="EMBL" id="UFUW01000001">
    <property type="protein sequence ID" value="SUX20487.1"/>
    <property type="molecule type" value="Genomic_DNA"/>
</dbReference>
<feature type="domain" description="Glycine transporter" evidence="8">
    <location>
        <begin position="97"/>
        <end position="169"/>
    </location>
</feature>
<keyword evidence="3" id="KW-1003">Cell membrane</keyword>
<sequence length="209" mass="23488">MTLAPEIIVRILDYFGVFTAAVAGTVLAKRQNLDIFGAVMIAFITAIGGGTTRDLLLDRRPLFWLVDLNYAYLITATSIITQIFYYQFERLDKPFRWFDAVGMATFTVIGIEIAQMRVVAPPVAVLMGVITAVMGGILRDVVCRQVPLLLQKEIYLTAALIGGIFYFILLHFGVNLWLRDTLTMLLTLAIRGLAIIYNWNLPDIAVRRR</sequence>
<evidence type="ECO:0000256" key="1">
    <source>
        <dbReference type="ARBA" id="ARBA00004651"/>
    </source>
</evidence>
<evidence type="ECO:0000256" key="3">
    <source>
        <dbReference type="ARBA" id="ARBA00022475"/>
    </source>
</evidence>
<evidence type="ECO:0000256" key="6">
    <source>
        <dbReference type="ARBA" id="ARBA00023136"/>
    </source>
</evidence>
<organism evidence="9 10">
    <name type="scientific">Cardiobacterium valvarum</name>
    <dbReference type="NCBI Taxonomy" id="194702"/>
    <lineage>
        <taxon>Bacteria</taxon>
        <taxon>Pseudomonadati</taxon>
        <taxon>Pseudomonadota</taxon>
        <taxon>Gammaproteobacteria</taxon>
        <taxon>Cardiobacteriales</taxon>
        <taxon>Cardiobacteriaceae</taxon>
        <taxon>Cardiobacterium</taxon>
    </lineage>
</organism>
<dbReference type="Proteomes" id="UP000254572">
    <property type="component" value="Unassembled WGS sequence"/>
</dbReference>
<dbReference type="GO" id="GO:0005886">
    <property type="term" value="C:plasma membrane"/>
    <property type="evidence" value="ECO:0007669"/>
    <property type="project" value="UniProtKB-SubCell"/>
</dbReference>
<feature type="transmembrane region" description="Helical" evidence="7">
    <location>
        <begin position="35"/>
        <end position="56"/>
    </location>
</feature>
<gene>
    <name evidence="9" type="primary">yicG</name>
    <name evidence="9" type="ORF">NCTC13294_00754</name>
</gene>
<feature type="domain" description="Glycine transporter" evidence="8">
    <location>
        <begin position="11"/>
        <end position="85"/>
    </location>
</feature>
<keyword evidence="6 7" id="KW-0472">Membrane</keyword>
<proteinExistence type="inferred from homology"/>
<dbReference type="RefSeq" id="WP_115610985.1">
    <property type="nucleotide sequence ID" value="NZ_JBHLZC010000001.1"/>
</dbReference>
<evidence type="ECO:0000256" key="7">
    <source>
        <dbReference type="SAM" id="Phobius"/>
    </source>
</evidence>
<evidence type="ECO:0000313" key="9">
    <source>
        <dbReference type="EMBL" id="SUX20487.1"/>
    </source>
</evidence>
<feature type="transmembrane region" description="Helical" evidence="7">
    <location>
        <begin position="97"/>
        <end position="116"/>
    </location>
</feature>
<keyword evidence="10" id="KW-1185">Reference proteome</keyword>
<dbReference type="PANTHER" id="PTHR30506">
    <property type="entry name" value="INNER MEMBRANE PROTEIN"/>
    <property type="match status" value="1"/>
</dbReference>
<feature type="transmembrane region" description="Helical" evidence="7">
    <location>
        <begin position="62"/>
        <end position="85"/>
    </location>
</feature>
<dbReference type="PANTHER" id="PTHR30506:SF3">
    <property type="entry name" value="UPF0126 INNER MEMBRANE PROTEIN YADS-RELATED"/>
    <property type="match status" value="1"/>
</dbReference>
<dbReference type="Pfam" id="PF03458">
    <property type="entry name" value="Gly_transporter"/>
    <property type="match status" value="2"/>
</dbReference>
<feature type="transmembrane region" description="Helical" evidence="7">
    <location>
        <begin position="184"/>
        <end position="201"/>
    </location>
</feature>
<dbReference type="OrthoDB" id="9791874at2"/>